<reference evidence="2 3" key="1">
    <citation type="journal article" date="2017" name="BMC Genomics">
        <title>Comparative genomic and phylogenomic analyses of the Bifidobacteriaceae family.</title>
        <authorList>
            <person name="Lugli G.A."/>
            <person name="Milani C."/>
            <person name="Turroni F."/>
            <person name="Duranti S."/>
            <person name="Mancabelli L."/>
            <person name="Mangifesta M."/>
            <person name="Ferrario C."/>
            <person name="Modesto M."/>
            <person name="Mattarelli P."/>
            <person name="Jiri K."/>
            <person name="van Sinderen D."/>
            <person name="Ventura M."/>
        </authorList>
    </citation>
    <scope>NUCLEOTIDE SEQUENCE [LARGE SCALE GENOMIC DNA]</scope>
    <source>
        <strain evidence="2 3">DSM 24742</strain>
    </source>
</reference>
<organism evidence="2 3">
    <name type="scientific">Pseudoscardovia radai</name>
    <dbReference type="NCBI Taxonomy" id="987066"/>
    <lineage>
        <taxon>Bacteria</taxon>
        <taxon>Bacillati</taxon>
        <taxon>Actinomycetota</taxon>
        <taxon>Actinomycetes</taxon>
        <taxon>Bifidobacteriales</taxon>
        <taxon>Bifidobacteriaceae</taxon>
        <taxon>Pseudoscardovia</taxon>
    </lineage>
</organism>
<dbReference type="CDD" id="cd02976">
    <property type="entry name" value="NrdH"/>
    <property type="match status" value="1"/>
</dbReference>
<name>A0A261EW63_9BIFI</name>
<sequence>MDITVFDKPNCPQCAATERRLAQLGIEFDVVDLSRNPQTLAQLVEAGYRQAPVVITPYATWSGHRPDLIDDLAQQLEAHRLETSAAQQRRMA</sequence>
<evidence type="ECO:0000259" key="1">
    <source>
        <dbReference type="Pfam" id="PF00462"/>
    </source>
</evidence>
<dbReference type="OrthoDB" id="8545217at2"/>
<dbReference type="PROSITE" id="PS51354">
    <property type="entry name" value="GLUTAREDOXIN_2"/>
    <property type="match status" value="1"/>
</dbReference>
<evidence type="ECO:0000313" key="2">
    <source>
        <dbReference type="EMBL" id="OZG51109.1"/>
    </source>
</evidence>
<keyword evidence="3" id="KW-1185">Reference proteome</keyword>
<dbReference type="Gene3D" id="3.40.30.10">
    <property type="entry name" value="Glutaredoxin"/>
    <property type="match status" value="1"/>
</dbReference>
<comment type="caution">
    <text evidence="2">The sequence shown here is derived from an EMBL/GenBank/DDBJ whole genome shotgun (WGS) entry which is preliminary data.</text>
</comment>
<dbReference type="InterPro" id="IPR002109">
    <property type="entry name" value="Glutaredoxin"/>
</dbReference>
<dbReference type="InterPro" id="IPR036249">
    <property type="entry name" value="Thioredoxin-like_sf"/>
</dbReference>
<evidence type="ECO:0000313" key="3">
    <source>
        <dbReference type="Proteomes" id="UP000216725"/>
    </source>
</evidence>
<dbReference type="AlphaFoldDB" id="A0A261EW63"/>
<protein>
    <submittedName>
        <fullName evidence="2">NrdH-redoxin</fullName>
    </submittedName>
</protein>
<proteinExistence type="predicted"/>
<dbReference type="Proteomes" id="UP000216725">
    <property type="component" value="Unassembled WGS sequence"/>
</dbReference>
<dbReference type="RefSeq" id="WP_094661099.1">
    <property type="nucleotide sequence ID" value="NZ_MWWR01000011.1"/>
</dbReference>
<dbReference type="SUPFAM" id="SSF52833">
    <property type="entry name" value="Thioredoxin-like"/>
    <property type="match status" value="1"/>
</dbReference>
<feature type="domain" description="Glutaredoxin" evidence="1">
    <location>
        <begin position="3"/>
        <end position="55"/>
    </location>
</feature>
<dbReference type="EMBL" id="MWWR01000011">
    <property type="protein sequence ID" value="OZG51109.1"/>
    <property type="molecule type" value="Genomic_DNA"/>
</dbReference>
<gene>
    <name evidence="2" type="ORF">PSRA_1286</name>
</gene>
<dbReference type="Pfam" id="PF00462">
    <property type="entry name" value="Glutaredoxin"/>
    <property type="match status" value="1"/>
</dbReference>
<accession>A0A261EW63</accession>